<comment type="caution">
    <text evidence="3">The sequence shown here is derived from an EMBL/GenBank/DDBJ whole genome shotgun (WGS) entry which is preliminary data.</text>
</comment>
<sequence length="190" mass="21586">MYQHIWSIVSYGRDISEVPIRLNELSVCNIPKQIKLAKLIQSANLLVLDEAPMAHRYAAECIDRSLRDICSCELPYGGKVIVIRRDFRQILPEFDIVPEDSEVDYKLAAPKFRPTGLSRSKQFLRGTEPVNESNMIHLDAKYVVCGETIGDLAANIIGDIKEKYNDRDYITSHIMMSPKTKQLNTSAIML</sequence>
<accession>A0AAV7JW84</accession>
<reference evidence="3 4" key="1">
    <citation type="journal article" date="2023" name="BMC Biol.">
        <title>The compact genome of the sponge Oopsacas minuta (Hexactinellida) is lacking key metazoan core genes.</title>
        <authorList>
            <person name="Santini S."/>
            <person name="Schenkelaars Q."/>
            <person name="Jourda C."/>
            <person name="Duchesne M."/>
            <person name="Belahbib H."/>
            <person name="Rocher C."/>
            <person name="Selva M."/>
            <person name="Riesgo A."/>
            <person name="Vervoort M."/>
            <person name="Leys S.P."/>
            <person name="Kodjabachian L."/>
            <person name="Le Bivic A."/>
            <person name="Borchiellini C."/>
            <person name="Claverie J.M."/>
            <person name="Renard E."/>
        </authorList>
    </citation>
    <scope>NUCLEOTIDE SEQUENCE [LARGE SCALE GENOMIC DNA]</scope>
    <source>
        <strain evidence="3">SPO-2</strain>
    </source>
</reference>
<proteinExistence type="inferred from homology"/>
<keyword evidence="1" id="KW-0067">ATP-binding</keyword>
<comment type="cofactor">
    <cofactor evidence="1">
        <name>Mg(2+)</name>
        <dbReference type="ChEBI" id="CHEBI:18420"/>
    </cofactor>
</comment>
<feature type="domain" description="DNA helicase Pif1-like DEAD-box helicase" evidence="2">
    <location>
        <begin position="17"/>
        <end position="92"/>
    </location>
</feature>
<keyword evidence="1" id="KW-0234">DNA repair</keyword>
<dbReference type="GO" id="GO:0043139">
    <property type="term" value="F:5'-3' DNA helicase activity"/>
    <property type="evidence" value="ECO:0007669"/>
    <property type="project" value="UniProtKB-EC"/>
</dbReference>
<dbReference type="EC" id="5.6.2.3" evidence="1"/>
<keyword evidence="1" id="KW-0547">Nucleotide-binding</keyword>
<dbReference type="GO" id="GO:0006310">
    <property type="term" value="P:DNA recombination"/>
    <property type="evidence" value="ECO:0007669"/>
    <property type="project" value="UniProtKB-KW"/>
</dbReference>
<keyword evidence="1" id="KW-0227">DNA damage</keyword>
<dbReference type="Proteomes" id="UP001165289">
    <property type="component" value="Unassembled WGS sequence"/>
</dbReference>
<comment type="similarity">
    <text evidence="1">Belongs to the helicase family.</text>
</comment>
<dbReference type="GO" id="GO:0006281">
    <property type="term" value="P:DNA repair"/>
    <property type="evidence" value="ECO:0007669"/>
    <property type="project" value="UniProtKB-KW"/>
</dbReference>
<dbReference type="GO" id="GO:0005524">
    <property type="term" value="F:ATP binding"/>
    <property type="evidence" value="ECO:0007669"/>
    <property type="project" value="UniProtKB-KW"/>
</dbReference>
<dbReference type="PANTHER" id="PTHR10492">
    <property type="match status" value="1"/>
</dbReference>
<dbReference type="EMBL" id="JAKMXF010000296">
    <property type="protein sequence ID" value="KAI6652921.1"/>
    <property type="molecule type" value="Genomic_DNA"/>
</dbReference>
<keyword evidence="1" id="KW-0378">Hydrolase</keyword>
<dbReference type="Pfam" id="PF05970">
    <property type="entry name" value="PIF1"/>
    <property type="match status" value="1"/>
</dbReference>
<evidence type="ECO:0000259" key="2">
    <source>
        <dbReference type="Pfam" id="PF05970"/>
    </source>
</evidence>
<gene>
    <name evidence="3" type="ORF">LOD99_3998</name>
</gene>
<dbReference type="PANTHER" id="PTHR10492:SF95">
    <property type="entry name" value="HELITRON HELICASE-LIKE DOMAIN-CONTAINING PROTEIN"/>
    <property type="match status" value="1"/>
</dbReference>
<organism evidence="3 4">
    <name type="scientific">Oopsacas minuta</name>
    <dbReference type="NCBI Taxonomy" id="111878"/>
    <lineage>
        <taxon>Eukaryota</taxon>
        <taxon>Metazoa</taxon>
        <taxon>Porifera</taxon>
        <taxon>Hexactinellida</taxon>
        <taxon>Hexasterophora</taxon>
        <taxon>Lyssacinosida</taxon>
        <taxon>Leucopsacidae</taxon>
        <taxon>Oopsacas</taxon>
    </lineage>
</organism>
<name>A0AAV7JW84_9METZ</name>
<keyword evidence="4" id="KW-1185">Reference proteome</keyword>
<dbReference type="AlphaFoldDB" id="A0AAV7JW84"/>
<evidence type="ECO:0000256" key="1">
    <source>
        <dbReference type="RuleBase" id="RU363044"/>
    </source>
</evidence>
<comment type="catalytic activity">
    <reaction evidence="1">
        <text>ATP + H2O = ADP + phosphate + H(+)</text>
        <dbReference type="Rhea" id="RHEA:13065"/>
        <dbReference type="ChEBI" id="CHEBI:15377"/>
        <dbReference type="ChEBI" id="CHEBI:15378"/>
        <dbReference type="ChEBI" id="CHEBI:30616"/>
        <dbReference type="ChEBI" id="CHEBI:43474"/>
        <dbReference type="ChEBI" id="CHEBI:456216"/>
        <dbReference type="EC" id="5.6.2.3"/>
    </reaction>
</comment>
<dbReference type="GO" id="GO:0016787">
    <property type="term" value="F:hydrolase activity"/>
    <property type="evidence" value="ECO:0007669"/>
    <property type="project" value="UniProtKB-KW"/>
</dbReference>
<keyword evidence="1" id="KW-0233">DNA recombination</keyword>
<dbReference type="InterPro" id="IPR010285">
    <property type="entry name" value="DNA_helicase_pif1-like_DEAD"/>
</dbReference>
<dbReference type="GO" id="GO:0000723">
    <property type="term" value="P:telomere maintenance"/>
    <property type="evidence" value="ECO:0007669"/>
    <property type="project" value="InterPro"/>
</dbReference>
<keyword evidence="1" id="KW-0347">Helicase</keyword>
<evidence type="ECO:0000313" key="4">
    <source>
        <dbReference type="Proteomes" id="UP001165289"/>
    </source>
</evidence>
<evidence type="ECO:0000313" key="3">
    <source>
        <dbReference type="EMBL" id="KAI6652921.1"/>
    </source>
</evidence>
<protein>
    <recommendedName>
        <fullName evidence="1">ATP-dependent DNA helicase</fullName>
        <ecNumber evidence="1">5.6.2.3</ecNumber>
    </recommendedName>
</protein>